<dbReference type="PANTHER" id="PTHR48094:SF11">
    <property type="entry name" value="GLUTATHIONE-INDEPENDENT GLYOXALASE HSP31-RELATED"/>
    <property type="match status" value="1"/>
</dbReference>
<evidence type="ECO:0000256" key="1">
    <source>
        <dbReference type="ARBA" id="ARBA00023016"/>
    </source>
</evidence>
<sequence length="232" mass="25781">MKNYKALVVVTNHSSFENSKAEPTGLWLSELTHFYDELDKEGIHIDIVSPKGGKVPIDGRSLGRFTLDKATKKRYEDREFMALLEDTKPLSSVDWRDFDILYFAGGHGAMWDFSGNGELHTLTRKMYEDGKIVSAVCHGVAALQNVRLSNGDYLIKGRKGTGFPYFDEAIAGVKSLVPYNLEKTLKDRGMVYSKALFPLMGHAVVDGRLITGQNPNSTTKTAKAVLQVMDNS</sequence>
<comment type="similarity">
    <text evidence="3">Belongs to the peptidase C56 family. HSP31-like subfamily.</text>
</comment>
<accession>A0ABW9YFW8</accession>
<proteinExistence type="inferred from homology"/>
<gene>
    <name evidence="5" type="ORF">EIZ48_08890</name>
</gene>
<dbReference type="PANTHER" id="PTHR48094">
    <property type="entry name" value="PROTEIN/NUCLEIC ACID DEGLYCASE DJ-1-RELATED"/>
    <property type="match status" value="1"/>
</dbReference>
<dbReference type="CDD" id="cd03141">
    <property type="entry name" value="GATase1_Hsp31_like"/>
    <property type="match status" value="1"/>
</dbReference>
<protein>
    <submittedName>
        <fullName evidence="5">Type 1 glutamine amidotransferase domain-containing protein</fullName>
    </submittedName>
</protein>
<evidence type="ECO:0000259" key="4">
    <source>
        <dbReference type="Pfam" id="PF01965"/>
    </source>
</evidence>
<keyword evidence="1" id="KW-0346">Stress response</keyword>
<dbReference type="RefSeq" id="WP_160650245.1">
    <property type="nucleotide sequence ID" value="NZ_RSEJ01000007.1"/>
</dbReference>
<evidence type="ECO:0000313" key="6">
    <source>
        <dbReference type="Proteomes" id="UP000738517"/>
    </source>
</evidence>
<keyword evidence="6" id="KW-1185">Reference proteome</keyword>
<dbReference type="InterPro" id="IPR002818">
    <property type="entry name" value="DJ-1/PfpI"/>
</dbReference>
<dbReference type="EMBL" id="RSEJ01000007">
    <property type="protein sequence ID" value="NBI52689.1"/>
    <property type="molecule type" value="Genomic_DNA"/>
</dbReference>
<dbReference type="InterPro" id="IPR050325">
    <property type="entry name" value="Prot/Nucl_acid_deglycase"/>
</dbReference>
<reference evidence="5 6" key="1">
    <citation type="journal article" date="2017" name="Int. J. Syst. Evol. Microbiol.">
        <title>Photobacterium alginatilyticum sp. nov., a marine bacterium isolated from bottom seawater.</title>
        <authorList>
            <person name="Wang X."/>
            <person name="Wang Y."/>
            <person name="Yang X."/>
            <person name="Sun H."/>
            <person name="Li B."/>
            <person name="Zhang X.H."/>
        </authorList>
    </citation>
    <scope>NUCLEOTIDE SEQUENCE [LARGE SCALE GENOMIC DNA]</scope>
    <source>
        <strain evidence="5 6">P03D4</strain>
    </source>
</reference>
<organism evidence="5 6">
    <name type="scientific">Photobacterium alginatilyticum</name>
    <dbReference type="NCBI Taxonomy" id="1775171"/>
    <lineage>
        <taxon>Bacteria</taxon>
        <taxon>Pseudomonadati</taxon>
        <taxon>Pseudomonadota</taxon>
        <taxon>Gammaproteobacteria</taxon>
        <taxon>Vibrionales</taxon>
        <taxon>Vibrionaceae</taxon>
        <taxon>Photobacterium</taxon>
    </lineage>
</organism>
<dbReference type="InterPro" id="IPR029062">
    <property type="entry name" value="Class_I_gatase-like"/>
</dbReference>
<dbReference type="Gene3D" id="3.40.50.880">
    <property type="match status" value="1"/>
</dbReference>
<evidence type="ECO:0000256" key="2">
    <source>
        <dbReference type="ARBA" id="ARBA00023239"/>
    </source>
</evidence>
<dbReference type="SUPFAM" id="SSF52317">
    <property type="entry name" value="Class I glutamine amidotransferase-like"/>
    <property type="match status" value="1"/>
</dbReference>
<evidence type="ECO:0000256" key="3">
    <source>
        <dbReference type="ARBA" id="ARBA00038493"/>
    </source>
</evidence>
<dbReference type="Pfam" id="PF01965">
    <property type="entry name" value="DJ-1_PfpI"/>
    <property type="match status" value="1"/>
</dbReference>
<feature type="domain" description="DJ-1/PfpI" evidence="4">
    <location>
        <begin position="29"/>
        <end position="226"/>
    </location>
</feature>
<evidence type="ECO:0000313" key="5">
    <source>
        <dbReference type="EMBL" id="NBI52689.1"/>
    </source>
</evidence>
<name>A0ABW9YFW8_9GAMM</name>
<keyword evidence="2" id="KW-0456">Lyase</keyword>
<comment type="caution">
    <text evidence="5">The sequence shown here is derived from an EMBL/GenBank/DDBJ whole genome shotgun (WGS) entry which is preliminary data.</text>
</comment>
<keyword evidence="5" id="KW-0315">Glutamine amidotransferase</keyword>
<dbReference type="Proteomes" id="UP000738517">
    <property type="component" value="Unassembled WGS sequence"/>
</dbReference>